<dbReference type="PROSITE" id="PS51294">
    <property type="entry name" value="HTH_MYB"/>
    <property type="match status" value="1"/>
</dbReference>
<dbReference type="PANTHER" id="PTHR47122:SF13">
    <property type="entry name" value="HOMEODOMAIN-LIKE PROTEIN-RELATED"/>
    <property type="match status" value="1"/>
</dbReference>
<gene>
    <name evidence="5" type="ORF">E3N88_33024</name>
</gene>
<accession>A0A5N6MA65</accession>
<dbReference type="AlphaFoldDB" id="A0A5N6MA65"/>
<keyword evidence="6" id="KW-1185">Reference proteome</keyword>
<protein>
    <submittedName>
        <fullName evidence="5">Uncharacterized protein</fullName>
    </submittedName>
</protein>
<dbReference type="PANTHER" id="PTHR47122">
    <property type="entry name" value="MYB-LIKE DNA-BINDING DOMAIN CONTAINING PROTEIN, EXPRESSED"/>
    <property type="match status" value="1"/>
</dbReference>
<dbReference type="Pfam" id="PF00249">
    <property type="entry name" value="Myb_DNA-binding"/>
    <property type="match status" value="1"/>
</dbReference>
<sequence length="633" mass="71982">MPKAEEESIYHSLEEEAIDVDCLLVEPRSDQVSVSGVWCYEDNLGKCIKTENDSYNIGVQGSSINMTGVDTTNLNALDVLPHEVGVENFLTTNVSPCDDYLLDLGFDHGACIGYASNERLHAENSHFPMKGSFGIQNSLTDNMSGNECQNYFLSNCNSGTSTNSSEPKSLDRLDKFDNFSKSFINQDILPPHFSHNGLELNPSCKDRPTGTSSVHDHGADGAIVHKRSRKPTKRYIDESSTQSLKISKKRREGSSGCKVTLSGIQRVKSQNEVKPKDKRTSSDISFDKAIQVPFISQGSTECQKRNSPVKIANRVKNYLSESEDDSEMMMKSMTSGNQRKLHRVWTVSEVKKLIDGVAHFGVGKWTHIKKLLFSSSVHRTPVDLKDKWRNLLKASHAIMGSRIEDDQKRSQPWRPLPKSILCRVRELASVYPYPRESNSKISKSKVPLAQHVSSPARIKTSKLEVRNDEHNHEAAQHLEGHPFVKRLSQDEQKMVAQLTEQHMDPRNILSTIKKEDPATNVVEEVFFWYPKSYTYWRAFPHVLMIDATYKTNMYRISFVQIVGVTSTHHTFCIAHAFITKEREDNYLWVIQKLKEMLDKCMEPRVIITDQDLALMNACKLFEEWTETDDGWIE</sequence>
<name>A0A5N6MA65_9ASTR</name>
<dbReference type="InterPro" id="IPR001005">
    <property type="entry name" value="SANT/Myb"/>
</dbReference>
<evidence type="ECO:0000313" key="5">
    <source>
        <dbReference type="EMBL" id="KAD3337504.1"/>
    </source>
</evidence>
<dbReference type="SMART" id="SM00717">
    <property type="entry name" value="SANT"/>
    <property type="match status" value="1"/>
</dbReference>
<evidence type="ECO:0000256" key="1">
    <source>
        <dbReference type="ARBA" id="ARBA00004123"/>
    </source>
</evidence>
<dbReference type="Gene3D" id="1.10.246.220">
    <property type="match status" value="1"/>
</dbReference>
<evidence type="ECO:0000313" key="6">
    <source>
        <dbReference type="Proteomes" id="UP000326396"/>
    </source>
</evidence>
<evidence type="ECO:0000259" key="3">
    <source>
        <dbReference type="PROSITE" id="PS50090"/>
    </source>
</evidence>
<keyword evidence="2" id="KW-0539">Nucleus</keyword>
<feature type="domain" description="HTH myb-type" evidence="4">
    <location>
        <begin position="337"/>
        <end position="396"/>
    </location>
</feature>
<organism evidence="5 6">
    <name type="scientific">Mikania micrantha</name>
    <name type="common">bitter vine</name>
    <dbReference type="NCBI Taxonomy" id="192012"/>
    <lineage>
        <taxon>Eukaryota</taxon>
        <taxon>Viridiplantae</taxon>
        <taxon>Streptophyta</taxon>
        <taxon>Embryophyta</taxon>
        <taxon>Tracheophyta</taxon>
        <taxon>Spermatophyta</taxon>
        <taxon>Magnoliopsida</taxon>
        <taxon>eudicotyledons</taxon>
        <taxon>Gunneridae</taxon>
        <taxon>Pentapetalae</taxon>
        <taxon>asterids</taxon>
        <taxon>campanulids</taxon>
        <taxon>Asterales</taxon>
        <taxon>Asteraceae</taxon>
        <taxon>Asteroideae</taxon>
        <taxon>Heliantheae alliance</taxon>
        <taxon>Eupatorieae</taxon>
        <taxon>Mikania</taxon>
    </lineage>
</organism>
<proteinExistence type="predicted"/>
<dbReference type="OrthoDB" id="608866at2759"/>
<dbReference type="Pfam" id="PF10551">
    <property type="entry name" value="MULE"/>
    <property type="match status" value="1"/>
</dbReference>
<dbReference type="InterPro" id="IPR009057">
    <property type="entry name" value="Homeodomain-like_sf"/>
</dbReference>
<dbReference type="Proteomes" id="UP000326396">
    <property type="component" value="Linkage Group LG6"/>
</dbReference>
<dbReference type="SUPFAM" id="SSF46689">
    <property type="entry name" value="Homeodomain-like"/>
    <property type="match status" value="1"/>
</dbReference>
<dbReference type="InterPro" id="IPR017930">
    <property type="entry name" value="Myb_dom"/>
</dbReference>
<comment type="subcellular location">
    <subcellularLocation>
        <location evidence="1">Nucleus</location>
    </subcellularLocation>
</comment>
<evidence type="ECO:0000256" key="2">
    <source>
        <dbReference type="ARBA" id="ARBA00023242"/>
    </source>
</evidence>
<dbReference type="CDD" id="cd11660">
    <property type="entry name" value="SANT_TRF"/>
    <property type="match status" value="1"/>
</dbReference>
<dbReference type="PROSITE" id="PS50090">
    <property type="entry name" value="MYB_LIKE"/>
    <property type="match status" value="1"/>
</dbReference>
<feature type="domain" description="Myb-like" evidence="3">
    <location>
        <begin position="345"/>
        <end position="392"/>
    </location>
</feature>
<dbReference type="InterPro" id="IPR018289">
    <property type="entry name" value="MULE_transposase_dom"/>
</dbReference>
<evidence type="ECO:0000259" key="4">
    <source>
        <dbReference type="PROSITE" id="PS51294"/>
    </source>
</evidence>
<dbReference type="EMBL" id="SZYD01000016">
    <property type="protein sequence ID" value="KAD3337504.1"/>
    <property type="molecule type" value="Genomic_DNA"/>
</dbReference>
<reference evidence="5 6" key="1">
    <citation type="submission" date="2019-05" db="EMBL/GenBank/DDBJ databases">
        <title>Mikania micrantha, genome provides insights into the molecular mechanism of rapid growth.</title>
        <authorList>
            <person name="Liu B."/>
        </authorList>
    </citation>
    <scope>NUCLEOTIDE SEQUENCE [LARGE SCALE GENOMIC DNA]</scope>
    <source>
        <strain evidence="5">NLD-2019</strain>
        <tissue evidence="5">Leaf</tissue>
    </source>
</reference>
<dbReference type="GO" id="GO:0005634">
    <property type="term" value="C:nucleus"/>
    <property type="evidence" value="ECO:0007669"/>
    <property type="project" value="UniProtKB-SubCell"/>
</dbReference>
<comment type="caution">
    <text evidence="5">The sequence shown here is derived from an EMBL/GenBank/DDBJ whole genome shotgun (WGS) entry which is preliminary data.</text>
</comment>